<accession>A0ABQ5T2Y5</accession>
<dbReference type="RefSeq" id="WP_229787941.1">
    <property type="nucleotide sequence ID" value="NZ_BMRK01000014.1"/>
</dbReference>
<dbReference type="EMBL" id="BSEL01000012">
    <property type="protein sequence ID" value="GLJ70436.1"/>
    <property type="molecule type" value="Genomic_DNA"/>
</dbReference>
<sequence>MALLALTFTLGAFVAGSPAGAVDLACNNDDAPIPASPHGSGSWIVQLGESPKNGDPFDDDVTLESTYGTTPQLWTYDNGCTGQFVSGAGTAIGNILLQISGTIPNWTHALLDAVIDPESPVQALDNPVVDATHAVTDGVWRPWITIAVLLVAATAIWRARTGHIAGSATAVAWAGVVLVGTTLLISYPAESVRLVDDGIRNAVTPTNSMPR</sequence>
<keyword evidence="2" id="KW-0732">Signal</keyword>
<keyword evidence="1" id="KW-1133">Transmembrane helix</keyword>
<gene>
    <name evidence="3" type="ORF">GCM10017579_44720</name>
</gene>
<feature type="chain" id="PRO_5046929194" evidence="2">
    <location>
        <begin position="22"/>
        <end position="211"/>
    </location>
</feature>
<evidence type="ECO:0000313" key="4">
    <source>
        <dbReference type="Proteomes" id="UP001142292"/>
    </source>
</evidence>
<evidence type="ECO:0000313" key="3">
    <source>
        <dbReference type="EMBL" id="GLJ70436.1"/>
    </source>
</evidence>
<keyword evidence="1" id="KW-0472">Membrane</keyword>
<keyword evidence="4" id="KW-1185">Reference proteome</keyword>
<dbReference type="Proteomes" id="UP001142292">
    <property type="component" value="Unassembled WGS sequence"/>
</dbReference>
<evidence type="ECO:0000256" key="2">
    <source>
        <dbReference type="SAM" id="SignalP"/>
    </source>
</evidence>
<proteinExistence type="predicted"/>
<keyword evidence="1" id="KW-0812">Transmembrane</keyword>
<reference evidence="3" key="1">
    <citation type="journal article" date="2014" name="Int. J. Syst. Evol. Microbiol.">
        <title>Complete genome of a new Firmicutes species belonging to the dominant human colonic microbiota ('Ruminococcus bicirculans') reveals two chromosomes and a selective capacity to utilize plant glucans.</title>
        <authorList>
            <consortium name="NISC Comparative Sequencing Program"/>
            <person name="Wegmann U."/>
            <person name="Louis P."/>
            <person name="Goesmann A."/>
            <person name="Henrissat B."/>
            <person name="Duncan S.H."/>
            <person name="Flint H.J."/>
        </authorList>
    </citation>
    <scope>NUCLEOTIDE SEQUENCE</scope>
    <source>
        <strain evidence="3">VKM Ac-1246</strain>
    </source>
</reference>
<feature type="transmembrane region" description="Helical" evidence="1">
    <location>
        <begin position="140"/>
        <end position="157"/>
    </location>
</feature>
<evidence type="ECO:0000256" key="1">
    <source>
        <dbReference type="SAM" id="Phobius"/>
    </source>
</evidence>
<comment type="caution">
    <text evidence="3">The sequence shown here is derived from an EMBL/GenBank/DDBJ whole genome shotgun (WGS) entry which is preliminary data.</text>
</comment>
<organism evidence="3 4">
    <name type="scientific">Nocardioides luteus</name>
    <dbReference type="NCBI Taxonomy" id="1844"/>
    <lineage>
        <taxon>Bacteria</taxon>
        <taxon>Bacillati</taxon>
        <taxon>Actinomycetota</taxon>
        <taxon>Actinomycetes</taxon>
        <taxon>Propionibacteriales</taxon>
        <taxon>Nocardioidaceae</taxon>
        <taxon>Nocardioides</taxon>
    </lineage>
</organism>
<name>A0ABQ5T2Y5_9ACTN</name>
<protein>
    <submittedName>
        <fullName evidence="3">Uncharacterized protein</fullName>
    </submittedName>
</protein>
<reference evidence="3" key="2">
    <citation type="submission" date="2023-01" db="EMBL/GenBank/DDBJ databases">
        <authorList>
            <person name="Sun Q."/>
            <person name="Evtushenko L."/>
        </authorList>
    </citation>
    <scope>NUCLEOTIDE SEQUENCE</scope>
    <source>
        <strain evidence="3">VKM Ac-1246</strain>
    </source>
</reference>
<feature type="signal peptide" evidence="2">
    <location>
        <begin position="1"/>
        <end position="21"/>
    </location>
</feature>
<feature type="transmembrane region" description="Helical" evidence="1">
    <location>
        <begin position="164"/>
        <end position="187"/>
    </location>
</feature>